<feature type="domain" description="PIN" evidence="7">
    <location>
        <begin position="4"/>
        <end position="125"/>
    </location>
</feature>
<dbReference type="InterPro" id="IPR022907">
    <property type="entry name" value="VapC_family"/>
</dbReference>
<dbReference type="InterPro" id="IPR051619">
    <property type="entry name" value="TypeII_TA_RNase_PINc/VapC"/>
</dbReference>
<keyword evidence="6" id="KW-0800">Toxin</keyword>
<dbReference type="EC" id="3.1.-.-" evidence="6"/>
<comment type="function">
    <text evidence="6">Toxic component of a toxin-antitoxin (TA) system. An RNase.</text>
</comment>
<dbReference type="PANTHER" id="PTHR35901:SF1">
    <property type="entry name" value="EXONUCLEASE VAPC9"/>
    <property type="match status" value="1"/>
</dbReference>
<dbReference type="CDD" id="cd09873">
    <property type="entry name" value="PIN_Pae0151-like"/>
    <property type="match status" value="1"/>
</dbReference>
<evidence type="ECO:0000256" key="6">
    <source>
        <dbReference type="HAMAP-Rule" id="MF_00265"/>
    </source>
</evidence>
<comment type="caution">
    <text evidence="8">The sequence shown here is derived from an EMBL/GenBank/DDBJ whole genome shotgun (WGS) entry which is preliminary data.</text>
</comment>
<evidence type="ECO:0000256" key="2">
    <source>
        <dbReference type="ARBA" id="ARBA00022722"/>
    </source>
</evidence>
<dbReference type="Gene3D" id="3.40.50.1010">
    <property type="entry name" value="5'-nuclease"/>
    <property type="match status" value="1"/>
</dbReference>
<keyword evidence="3 6" id="KW-0479">Metal-binding</keyword>
<dbReference type="PANTHER" id="PTHR35901">
    <property type="entry name" value="RIBONUCLEASE VAPC3"/>
    <property type="match status" value="1"/>
</dbReference>
<dbReference type="GO" id="GO:0090729">
    <property type="term" value="F:toxin activity"/>
    <property type="evidence" value="ECO:0007669"/>
    <property type="project" value="UniProtKB-KW"/>
</dbReference>
<dbReference type="OrthoDB" id="328160at2"/>
<dbReference type="Pfam" id="PF01850">
    <property type="entry name" value="PIN"/>
    <property type="match status" value="1"/>
</dbReference>
<keyword evidence="9" id="KW-1185">Reference proteome</keyword>
<dbReference type="EMBL" id="JACIGE010000011">
    <property type="protein sequence ID" value="MBB4248510.1"/>
    <property type="molecule type" value="Genomic_DNA"/>
</dbReference>
<sequence length="139" mass="14672">MPFVVDNSVVVGWHITSQATPYTEAMLDALATDTAHVPALWALEFSNVLRKAVVGGKISEARARDIMKFQAGLPVVVHGDVADPAENLALALRYGLSSYDAAYLELAMRLQLPIAAKDGALCDAARAAGVALAKPAERA</sequence>
<keyword evidence="4 6" id="KW-0378">Hydrolase</keyword>
<feature type="binding site" evidence="6">
    <location>
        <position position="100"/>
    </location>
    <ligand>
        <name>Mg(2+)</name>
        <dbReference type="ChEBI" id="CHEBI:18420"/>
    </ligand>
</feature>
<dbReference type="AlphaFoldDB" id="A0A840GCC1"/>
<dbReference type="InterPro" id="IPR002716">
    <property type="entry name" value="PIN_dom"/>
</dbReference>
<evidence type="ECO:0000256" key="3">
    <source>
        <dbReference type="ARBA" id="ARBA00022723"/>
    </source>
</evidence>
<reference evidence="8 9" key="1">
    <citation type="submission" date="2020-08" db="EMBL/GenBank/DDBJ databases">
        <title>Genome sequencing of Purple Non-Sulfur Bacteria from various extreme environments.</title>
        <authorList>
            <person name="Mayer M."/>
        </authorList>
    </citation>
    <scope>NUCLEOTIDE SEQUENCE [LARGE SCALE GENOMIC DNA]</scope>
    <source>
        <strain evidence="8 9">2761</strain>
    </source>
</reference>
<evidence type="ECO:0000313" key="8">
    <source>
        <dbReference type="EMBL" id="MBB4248510.1"/>
    </source>
</evidence>
<gene>
    <name evidence="6" type="primary">vapC</name>
    <name evidence="8" type="ORF">GGD90_002902</name>
</gene>
<keyword evidence="2 6" id="KW-0540">Nuclease</keyword>
<dbReference type="HAMAP" id="MF_00265">
    <property type="entry name" value="VapC_Nob1"/>
    <property type="match status" value="1"/>
</dbReference>
<evidence type="ECO:0000256" key="1">
    <source>
        <dbReference type="ARBA" id="ARBA00022649"/>
    </source>
</evidence>
<keyword evidence="5 6" id="KW-0460">Magnesium</keyword>
<dbReference type="Proteomes" id="UP000587070">
    <property type="component" value="Unassembled WGS sequence"/>
</dbReference>
<evidence type="ECO:0000259" key="7">
    <source>
        <dbReference type="Pfam" id="PF01850"/>
    </source>
</evidence>
<evidence type="ECO:0000256" key="4">
    <source>
        <dbReference type="ARBA" id="ARBA00022801"/>
    </source>
</evidence>
<name>A0A840GCC1_RHOTE</name>
<evidence type="ECO:0000256" key="5">
    <source>
        <dbReference type="ARBA" id="ARBA00022842"/>
    </source>
</evidence>
<dbReference type="GO" id="GO:0000287">
    <property type="term" value="F:magnesium ion binding"/>
    <property type="evidence" value="ECO:0007669"/>
    <property type="project" value="UniProtKB-UniRule"/>
</dbReference>
<dbReference type="RefSeq" id="WP_153116343.1">
    <property type="nucleotide sequence ID" value="NZ_JACIGE010000011.1"/>
</dbReference>
<keyword evidence="1 6" id="KW-1277">Toxin-antitoxin system</keyword>
<comment type="cofactor">
    <cofactor evidence="6">
        <name>Mg(2+)</name>
        <dbReference type="ChEBI" id="CHEBI:18420"/>
    </cofactor>
</comment>
<dbReference type="GO" id="GO:0004540">
    <property type="term" value="F:RNA nuclease activity"/>
    <property type="evidence" value="ECO:0007669"/>
    <property type="project" value="InterPro"/>
</dbReference>
<organism evidence="8 9">
    <name type="scientific">Rhodocyclus tenuis</name>
    <name type="common">Rhodospirillum tenue</name>
    <dbReference type="NCBI Taxonomy" id="1066"/>
    <lineage>
        <taxon>Bacteria</taxon>
        <taxon>Pseudomonadati</taxon>
        <taxon>Pseudomonadota</taxon>
        <taxon>Betaproteobacteria</taxon>
        <taxon>Rhodocyclales</taxon>
        <taxon>Rhodocyclaceae</taxon>
        <taxon>Rhodocyclus</taxon>
    </lineage>
</organism>
<feature type="binding site" evidence="6">
    <location>
        <position position="6"/>
    </location>
    <ligand>
        <name>Mg(2+)</name>
        <dbReference type="ChEBI" id="CHEBI:18420"/>
    </ligand>
</feature>
<dbReference type="InterPro" id="IPR044153">
    <property type="entry name" value="PIN_Pae0151-like"/>
</dbReference>
<dbReference type="GO" id="GO:0016787">
    <property type="term" value="F:hydrolase activity"/>
    <property type="evidence" value="ECO:0007669"/>
    <property type="project" value="UniProtKB-KW"/>
</dbReference>
<dbReference type="SUPFAM" id="SSF88723">
    <property type="entry name" value="PIN domain-like"/>
    <property type="match status" value="1"/>
</dbReference>
<proteinExistence type="inferred from homology"/>
<evidence type="ECO:0000313" key="9">
    <source>
        <dbReference type="Proteomes" id="UP000587070"/>
    </source>
</evidence>
<comment type="similarity">
    <text evidence="6">Belongs to the PINc/VapC protein family.</text>
</comment>
<protein>
    <recommendedName>
        <fullName evidence="6">Ribonuclease VapC</fullName>
        <shortName evidence="6">RNase VapC</shortName>
        <ecNumber evidence="6">3.1.-.-</ecNumber>
    </recommendedName>
    <alternativeName>
        <fullName evidence="6">Toxin VapC</fullName>
    </alternativeName>
</protein>
<accession>A0A840GCC1</accession>
<dbReference type="InterPro" id="IPR029060">
    <property type="entry name" value="PIN-like_dom_sf"/>
</dbReference>